<keyword evidence="3" id="KW-1185">Reference proteome</keyword>
<organism evidence="2 3">
    <name type="scientific">Bondarzewia mesenterica</name>
    <dbReference type="NCBI Taxonomy" id="1095465"/>
    <lineage>
        <taxon>Eukaryota</taxon>
        <taxon>Fungi</taxon>
        <taxon>Dikarya</taxon>
        <taxon>Basidiomycota</taxon>
        <taxon>Agaricomycotina</taxon>
        <taxon>Agaricomycetes</taxon>
        <taxon>Russulales</taxon>
        <taxon>Bondarzewiaceae</taxon>
        <taxon>Bondarzewia</taxon>
    </lineage>
</organism>
<evidence type="ECO:0000313" key="3">
    <source>
        <dbReference type="Proteomes" id="UP000310158"/>
    </source>
</evidence>
<gene>
    <name evidence="2" type="ORF">EW146_g5766</name>
</gene>
<sequence>MSIILFYKSPNLSSQKAEKTEHGAEGGVVKTGEKHSDSEGTRPVSTACLSLAGPYALQQQQQQQQVRLPHCLSSTYQGS</sequence>
<name>A0A4S4LQH9_9AGAM</name>
<dbReference type="AlphaFoldDB" id="A0A4S4LQH9"/>
<evidence type="ECO:0000313" key="2">
    <source>
        <dbReference type="EMBL" id="THH14582.1"/>
    </source>
</evidence>
<proteinExistence type="predicted"/>
<reference evidence="2 3" key="1">
    <citation type="submission" date="2019-02" db="EMBL/GenBank/DDBJ databases">
        <title>Genome sequencing of the rare red list fungi Bondarzewia mesenterica.</title>
        <authorList>
            <person name="Buettner E."/>
            <person name="Kellner H."/>
        </authorList>
    </citation>
    <scope>NUCLEOTIDE SEQUENCE [LARGE SCALE GENOMIC DNA]</scope>
    <source>
        <strain evidence="2 3">DSM 108281</strain>
    </source>
</reference>
<accession>A0A4S4LQH9</accession>
<comment type="caution">
    <text evidence="2">The sequence shown here is derived from an EMBL/GenBank/DDBJ whole genome shotgun (WGS) entry which is preliminary data.</text>
</comment>
<dbReference type="EMBL" id="SGPL01000266">
    <property type="protein sequence ID" value="THH14582.1"/>
    <property type="molecule type" value="Genomic_DNA"/>
</dbReference>
<protein>
    <submittedName>
        <fullName evidence="2">Uncharacterized protein</fullName>
    </submittedName>
</protein>
<feature type="compositionally biased region" description="Basic and acidic residues" evidence="1">
    <location>
        <begin position="31"/>
        <end position="40"/>
    </location>
</feature>
<feature type="region of interest" description="Disordered" evidence="1">
    <location>
        <begin position="13"/>
        <end position="45"/>
    </location>
</feature>
<dbReference type="Proteomes" id="UP000310158">
    <property type="component" value="Unassembled WGS sequence"/>
</dbReference>
<evidence type="ECO:0000256" key="1">
    <source>
        <dbReference type="SAM" id="MobiDB-lite"/>
    </source>
</evidence>